<dbReference type="OrthoDB" id="1723324at2759"/>
<dbReference type="GO" id="GO:0005524">
    <property type="term" value="F:ATP binding"/>
    <property type="evidence" value="ECO:0007669"/>
    <property type="project" value="InterPro"/>
</dbReference>
<evidence type="ECO:0000256" key="4">
    <source>
        <dbReference type="ARBA" id="ARBA00023163"/>
    </source>
</evidence>
<comment type="similarity">
    <text evidence="1">Belongs to the ClpA/ClpB family.</text>
</comment>
<name>A0A2I0A8N5_9ASPA</name>
<dbReference type="Gene3D" id="3.40.50.300">
    <property type="entry name" value="P-loop containing nucleotide triphosphate hydrolases"/>
    <property type="match status" value="1"/>
</dbReference>
<dbReference type="STRING" id="1088818.A0A2I0A8N5"/>
<evidence type="ECO:0000256" key="1">
    <source>
        <dbReference type="ARBA" id="ARBA00008675"/>
    </source>
</evidence>
<dbReference type="InterPro" id="IPR036628">
    <property type="entry name" value="Clp_N_dom_sf"/>
</dbReference>
<evidence type="ECO:0000259" key="7">
    <source>
        <dbReference type="PROSITE" id="PS51903"/>
    </source>
</evidence>
<feature type="region of interest" description="Disordered" evidence="6">
    <location>
        <begin position="664"/>
        <end position="708"/>
    </location>
</feature>
<dbReference type="SUPFAM" id="SSF52540">
    <property type="entry name" value="P-loop containing nucleoside triphosphate hydrolases"/>
    <property type="match status" value="1"/>
</dbReference>
<protein>
    <submittedName>
        <fullName evidence="8">Chaperone protein ClpB1</fullName>
    </submittedName>
</protein>
<keyword evidence="2 5" id="KW-0677">Repeat</keyword>
<keyword evidence="3" id="KW-0805">Transcription regulation</keyword>
<evidence type="ECO:0000313" key="8">
    <source>
        <dbReference type="EMBL" id="PKA51894.1"/>
    </source>
</evidence>
<dbReference type="Gene3D" id="1.10.1780.10">
    <property type="entry name" value="Clp, N-terminal domain"/>
    <property type="match status" value="1"/>
</dbReference>
<proteinExistence type="inferred from homology"/>
<dbReference type="Pfam" id="PF26587">
    <property type="entry name" value="AAA_lid_SMAX1"/>
    <property type="match status" value="1"/>
</dbReference>
<dbReference type="InterPro" id="IPR004176">
    <property type="entry name" value="Clp_R_N"/>
</dbReference>
<accession>A0A2I0A8N5</accession>
<dbReference type="GO" id="GO:0016887">
    <property type="term" value="F:ATP hydrolysis activity"/>
    <property type="evidence" value="ECO:0007669"/>
    <property type="project" value="InterPro"/>
</dbReference>
<dbReference type="PANTHER" id="PTHR43572:SF38">
    <property type="entry name" value="PROTEIN SMAX1-LIKE 6"/>
    <property type="match status" value="1"/>
</dbReference>
<dbReference type="AlphaFoldDB" id="A0A2I0A8N5"/>
<reference evidence="8 9" key="1">
    <citation type="journal article" date="2017" name="Nature">
        <title>The Apostasia genome and the evolution of orchids.</title>
        <authorList>
            <person name="Zhang G.Q."/>
            <person name="Liu K.W."/>
            <person name="Li Z."/>
            <person name="Lohaus R."/>
            <person name="Hsiao Y.Y."/>
            <person name="Niu S.C."/>
            <person name="Wang J.Y."/>
            <person name="Lin Y.C."/>
            <person name="Xu Q."/>
            <person name="Chen L.J."/>
            <person name="Yoshida K."/>
            <person name="Fujiwara S."/>
            <person name="Wang Z.W."/>
            <person name="Zhang Y.Q."/>
            <person name="Mitsuda N."/>
            <person name="Wang M."/>
            <person name="Liu G.H."/>
            <person name="Pecoraro L."/>
            <person name="Huang H.X."/>
            <person name="Xiao X.J."/>
            <person name="Lin M."/>
            <person name="Wu X.Y."/>
            <person name="Wu W.L."/>
            <person name="Chen Y.Y."/>
            <person name="Chang S.B."/>
            <person name="Sakamoto S."/>
            <person name="Ohme-Takagi M."/>
            <person name="Yagi M."/>
            <person name="Zeng S.J."/>
            <person name="Shen C.Y."/>
            <person name="Yeh C.M."/>
            <person name="Luo Y.B."/>
            <person name="Tsai W.C."/>
            <person name="Van de Peer Y."/>
            <person name="Liu Z.J."/>
        </authorList>
    </citation>
    <scope>NUCLEOTIDE SEQUENCE [LARGE SCALE GENOMIC DNA]</scope>
    <source>
        <strain evidence="9">cv. Shenzhen</strain>
        <tissue evidence="8">Stem</tissue>
    </source>
</reference>
<evidence type="ECO:0000256" key="2">
    <source>
        <dbReference type="ARBA" id="ARBA00022737"/>
    </source>
</evidence>
<dbReference type="InterPro" id="IPR058680">
    <property type="entry name" value="NBD_SMAX1-like"/>
</dbReference>
<organism evidence="8 9">
    <name type="scientific">Apostasia shenzhenica</name>
    <dbReference type="NCBI Taxonomy" id="1088818"/>
    <lineage>
        <taxon>Eukaryota</taxon>
        <taxon>Viridiplantae</taxon>
        <taxon>Streptophyta</taxon>
        <taxon>Embryophyta</taxon>
        <taxon>Tracheophyta</taxon>
        <taxon>Spermatophyta</taxon>
        <taxon>Magnoliopsida</taxon>
        <taxon>Liliopsida</taxon>
        <taxon>Asparagales</taxon>
        <taxon>Orchidaceae</taxon>
        <taxon>Apostasioideae</taxon>
        <taxon>Apostasia</taxon>
    </lineage>
</organism>
<keyword evidence="4" id="KW-0804">Transcription</keyword>
<evidence type="ECO:0000313" key="9">
    <source>
        <dbReference type="Proteomes" id="UP000236161"/>
    </source>
</evidence>
<dbReference type="PANTHER" id="PTHR43572">
    <property type="entry name" value="CHAPERONE PROTEIN CLPD, CHLOROPLASTIC"/>
    <property type="match status" value="1"/>
</dbReference>
<dbReference type="InterPro" id="IPR058954">
    <property type="entry name" value="AAA_lid_SMAX1"/>
</dbReference>
<keyword evidence="9" id="KW-1185">Reference proteome</keyword>
<dbReference type="InterPro" id="IPR003959">
    <property type="entry name" value="ATPase_AAA_core"/>
</dbReference>
<sequence length="1139" mass="124737">MPTSVSTARQCLAGEASAALDAAVSAARRRSHAQTTSLHVVFALLSSSSPSLLRDALTRARSSAYSPRLQFRALELCFGVALDRLPSSSSSPAAAPSPSQPDEPPVSNSLMAAIKRSQANQRRHPDTFHLYQQQQSAANSSSAFAGVKVELQQLVLAILDDPIVSRVFGEAGFRNCDIKLAVLRPPPPILRFPRAARCPPLFLCNFSAGEGFGFPFPSAVGAAHLFADAADENCRRIAEVLNRSTGDSRNPILVGVGAAEAVGDFSRAVKRRNWASLPPEIRGLRIGSFERELAGGGAVDDVKASISGLLEEVSGEVEEPGAVVSIGDLKELVEGREEVGDFLVSELTKALELRRGRLWVMGWSATYESYLKFLSRYPLLDKDWDLQLLPITSQRSSMGGLPAKPPGTRELTFQGIFVFSLVDSFVPFGGLFPQSYEPIGTLNNPYQSLPRCHNCNEKYEEEVADVMKDKSASLEDQQQANLPSRLHRAYFGVMKEGCDNSKAKGDGSVLNAKIADLQKKWNEYCQGLHRGSQIIDANNYSVLPHLVGIPYASETVNFSKLSSNTSATHTQICSRSGFAISTGLPKATDVNQNISSTSASEPINRDLISKLQEKPSKSEPVMAGGFQSPSDWSIQDGHNSPTSATSVTTDLVLGAVNDNSSFEQKTAPLAHVERSKGSPQCSTRRQVDESGSGFHLHTSPCSHPKSPAKVSSGHADSFSFTKAQNGIFSLDASNCKSFYRNLVANVGRQEEALWSISEAIIHCRTTHEKRHLPIPRGDIWLSFLGPDRVGKKMAALALAELIFGSWDSCICIDLSDHDDFACQNRIFHRHGLKEQNAGSRGKITSDHIAMEISRKPLSVFFLENVDKADLLAQSSLITAIQTGKFSDSHGREFSISSSIFVTTAKALSMKDSPKENVFFSEERILAAHPQNMKILVEPLSGSLSRCKRSTVSISSEYNPKWKRKLGSSGHDEEQDDYFTAVKKPNRSSSISLDLNLPAVDDFESSCSENNSTNENSQEWLDEFSGLLDQTVCFKPFDFDSLADYVLKEISKAFLNTIGSNHLLEIDVKVMEQILAATWLMRDRRDLSDWIEKALCRSFLDLRNKYKLSDCIMLKLVPNLDSAMEESESGLFLPSRIDLG</sequence>
<feature type="compositionally biased region" description="Polar residues" evidence="6">
    <location>
        <begin position="627"/>
        <end position="645"/>
    </location>
</feature>
<evidence type="ECO:0000256" key="6">
    <source>
        <dbReference type="SAM" id="MobiDB-lite"/>
    </source>
</evidence>
<gene>
    <name evidence="8" type="primary">CLPB1</name>
    <name evidence="8" type="ORF">AXF42_Ash008123</name>
</gene>
<dbReference type="Proteomes" id="UP000236161">
    <property type="component" value="Unassembled WGS sequence"/>
</dbReference>
<feature type="domain" description="Clp R" evidence="7">
    <location>
        <begin position="8"/>
        <end position="188"/>
    </location>
</feature>
<dbReference type="InterPro" id="IPR027417">
    <property type="entry name" value="P-loop_NTPase"/>
</dbReference>
<dbReference type="PROSITE" id="PS51903">
    <property type="entry name" value="CLP_R"/>
    <property type="match status" value="1"/>
</dbReference>
<evidence type="ECO:0000256" key="5">
    <source>
        <dbReference type="PROSITE-ProRule" id="PRU01251"/>
    </source>
</evidence>
<evidence type="ECO:0000256" key="3">
    <source>
        <dbReference type="ARBA" id="ARBA00023015"/>
    </source>
</evidence>
<feature type="region of interest" description="Disordered" evidence="6">
    <location>
        <begin position="613"/>
        <end position="645"/>
    </location>
</feature>
<dbReference type="InterPro" id="IPR051650">
    <property type="entry name" value="SL_signaling_regulator"/>
</dbReference>
<dbReference type="Pfam" id="PF23569">
    <property type="entry name" value="NBD_SMAX1"/>
    <property type="match status" value="1"/>
</dbReference>
<dbReference type="EMBL" id="KZ452012">
    <property type="protein sequence ID" value="PKA51894.1"/>
    <property type="molecule type" value="Genomic_DNA"/>
</dbReference>
<dbReference type="Pfam" id="PF07724">
    <property type="entry name" value="AAA_2"/>
    <property type="match status" value="1"/>
</dbReference>